<sequence>MISKSDTTILKGVAILFMLYLHLFNQIGNVNLCTLYLYIGDVPLTYLFSRCTNPVAFFVILSGYGLYISYRNGKRNFVQRVLRLYVHYWITLLMFIPLGGWIVGPDQYPGSLKQIIENILGWHTTYNAEIWFLFPYLLLVFTYVPFFIYADRIKPVRIFLWTGSLYFITSYMIHLYGTSYLYGHRWAYWPIVYVNFLFPFSIGMLMARCSVIGNIQGRFSLNNMGWILLLLLFGLRMLIRTNIFNPLYASCFIILFVLIKRPVWLNSVLFKVGERSTSMWFVHTYFCSYFFHDFIYGFRYPLLIFGMLFILSYLSAIIIDQVNSKIQHWMTLYYF</sequence>
<evidence type="ECO:0000256" key="1">
    <source>
        <dbReference type="SAM" id="Phobius"/>
    </source>
</evidence>
<feature type="transmembrane region" description="Helical" evidence="1">
    <location>
        <begin position="130"/>
        <end position="149"/>
    </location>
</feature>
<protein>
    <submittedName>
        <fullName evidence="3">Acyltransferase family</fullName>
    </submittedName>
</protein>
<keyword evidence="3" id="KW-0808">Transferase</keyword>
<feature type="domain" description="Acyltransferase 3" evidence="2">
    <location>
        <begin position="9"/>
        <end position="319"/>
    </location>
</feature>
<keyword evidence="3" id="KW-0012">Acyltransferase</keyword>
<dbReference type="Pfam" id="PF01757">
    <property type="entry name" value="Acyl_transf_3"/>
    <property type="match status" value="1"/>
</dbReference>
<feature type="transmembrane region" description="Helical" evidence="1">
    <location>
        <begin position="51"/>
        <end position="70"/>
    </location>
</feature>
<dbReference type="Proteomes" id="UP000095576">
    <property type="component" value="Unassembled WGS sequence"/>
</dbReference>
<feature type="transmembrane region" description="Helical" evidence="1">
    <location>
        <begin position="186"/>
        <end position="207"/>
    </location>
</feature>
<evidence type="ECO:0000313" key="3">
    <source>
        <dbReference type="EMBL" id="CUQ27910.1"/>
    </source>
</evidence>
<proteinExistence type="predicted"/>
<name>A0A174V792_BACT4</name>
<feature type="transmembrane region" description="Helical" evidence="1">
    <location>
        <begin position="156"/>
        <end position="174"/>
    </location>
</feature>
<reference evidence="3 4" key="1">
    <citation type="submission" date="2015-09" db="EMBL/GenBank/DDBJ databases">
        <authorList>
            <consortium name="Pathogen Informatics"/>
        </authorList>
    </citation>
    <scope>NUCLEOTIDE SEQUENCE [LARGE SCALE GENOMIC DNA]</scope>
    <source>
        <strain evidence="3 4">2789STDY5834899</strain>
    </source>
</reference>
<dbReference type="InterPro" id="IPR002656">
    <property type="entry name" value="Acyl_transf_3_dom"/>
</dbReference>
<evidence type="ECO:0000259" key="2">
    <source>
        <dbReference type="Pfam" id="PF01757"/>
    </source>
</evidence>
<feature type="transmembrane region" description="Helical" evidence="1">
    <location>
        <begin position="243"/>
        <end position="259"/>
    </location>
</feature>
<feature type="transmembrane region" description="Helical" evidence="1">
    <location>
        <begin position="302"/>
        <end position="319"/>
    </location>
</feature>
<gene>
    <name evidence="3" type="ORF">ERS852511_05045</name>
</gene>
<keyword evidence="1" id="KW-0812">Transmembrane</keyword>
<feature type="transmembrane region" description="Helical" evidence="1">
    <location>
        <begin position="82"/>
        <end position="103"/>
    </location>
</feature>
<accession>A0A174V792</accession>
<dbReference type="GO" id="GO:0016747">
    <property type="term" value="F:acyltransferase activity, transferring groups other than amino-acyl groups"/>
    <property type="evidence" value="ECO:0007669"/>
    <property type="project" value="InterPro"/>
</dbReference>
<feature type="transmembrane region" description="Helical" evidence="1">
    <location>
        <begin position="219"/>
        <end position="237"/>
    </location>
</feature>
<keyword evidence="1" id="KW-0472">Membrane</keyword>
<organism evidence="3 4">
    <name type="scientific">Bacteroides thetaiotaomicron</name>
    <dbReference type="NCBI Taxonomy" id="818"/>
    <lineage>
        <taxon>Bacteria</taxon>
        <taxon>Pseudomonadati</taxon>
        <taxon>Bacteroidota</taxon>
        <taxon>Bacteroidia</taxon>
        <taxon>Bacteroidales</taxon>
        <taxon>Bacteroidaceae</taxon>
        <taxon>Bacteroides</taxon>
    </lineage>
</organism>
<dbReference type="EMBL" id="CZAP01000039">
    <property type="protein sequence ID" value="CUQ27910.1"/>
    <property type="molecule type" value="Genomic_DNA"/>
</dbReference>
<feature type="transmembrane region" description="Helical" evidence="1">
    <location>
        <begin position="12"/>
        <end position="39"/>
    </location>
</feature>
<evidence type="ECO:0000313" key="4">
    <source>
        <dbReference type="Proteomes" id="UP000095576"/>
    </source>
</evidence>
<dbReference type="AlphaFoldDB" id="A0A174V792"/>
<dbReference type="RefSeq" id="WP_070103096.1">
    <property type="nucleotide sequence ID" value="NZ_CZAP01000039.1"/>
</dbReference>
<keyword evidence="1" id="KW-1133">Transmembrane helix</keyword>